<evidence type="ECO:0000256" key="1">
    <source>
        <dbReference type="ARBA" id="ARBA00022679"/>
    </source>
</evidence>
<dbReference type="InterPro" id="IPR016181">
    <property type="entry name" value="Acyl_CoA_acyltransferase"/>
</dbReference>
<accession>A0A9P9EKV0</accession>
<dbReference type="Gene3D" id="3.40.630.30">
    <property type="match status" value="1"/>
</dbReference>
<evidence type="ECO:0000259" key="3">
    <source>
        <dbReference type="PROSITE" id="PS51186"/>
    </source>
</evidence>
<evidence type="ECO:0000313" key="5">
    <source>
        <dbReference type="Proteomes" id="UP000717696"/>
    </source>
</evidence>
<sequence>MEAYIRPLSVCDLEQCVTVETTAFPPEEAASREKIEYRLSTFSDICFGLFLRGEPSPPVRLPDDIPYLTEAPVPEDGRLVAHTLATRSSVQVVRDVDMELPNAWKTNPQAGPELGQVPDGRTVAQHALAVSPKYQRSGLGKTLMRSYITHVKETGTADRVSILAHDTLVPYYESLGFKNLGKSESTYAGATWYDLAYEF</sequence>
<dbReference type="Pfam" id="PF13673">
    <property type="entry name" value="Acetyltransf_10"/>
    <property type="match status" value="1"/>
</dbReference>
<protein>
    <submittedName>
        <fullName evidence="4">Acyl-CoA N-acyltransferase</fullName>
    </submittedName>
</protein>
<comment type="caution">
    <text evidence="4">The sequence shown here is derived from an EMBL/GenBank/DDBJ whole genome shotgun (WGS) entry which is preliminary data.</text>
</comment>
<gene>
    <name evidence="4" type="ORF">B0J13DRAFT_608350</name>
</gene>
<dbReference type="GO" id="GO:0004059">
    <property type="term" value="F:aralkylamine N-acetyltransferase activity"/>
    <property type="evidence" value="ECO:0007669"/>
    <property type="project" value="TreeGrafter"/>
</dbReference>
<dbReference type="Proteomes" id="UP000717696">
    <property type="component" value="Unassembled WGS sequence"/>
</dbReference>
<dbReference type="SUPFAM" id="SSF55729">
    <property type="entry name" value="Acyl-CoA N-acyltransferases (Nat)"/>
    <property type="match status" value="1"/>
</dbReference>
<dbReference type="InterPro" id="IPR051635">
    <property type="entry name" value="SNAT-like"/>
</dbReference>
<dbReference type="CDD" id="cd04301">
    <property type="entry name" value="NAT_SF"/>
    <property type="match status" value="1"/>
</dbReference>
<proteinExistence type="predicted"/>
<name>A0A9P9EKV0_9HYPO</name>
<dbReference type="PANTHER" id="PTHR10908">
    <property type="entry name" value="SEROTONIN N-ACETYLTRANSFERASE"/>
    <property type="match status" value="1"/>
</dbReference>
<dbReference type="EMBL" id="JAGMUU010000012">
    <property type="protein sequence ID" value="KAH7141354.1"/>
    <property type="molecule type" value="Genomic_DNA"/>
</dbReference>
<keyword evidence="2" id="KW-0012">Acyltransferase</keyword>
<dbReference type="InterPro" id="IPR000182">
    <property type="entry name" value="GNAT_dom"/>
</dbReference>
<keyword evidence="1" id="KW-0808">Transferase</keyword>
<evidence type="ECO:0000313" key="4">
    <source>
        <dbReference type="EMBL" id="KAH7141354.1"/>
    </source>
</evidence>
<feature type="domain" description="N-acetyltransferase" evidence="3">
    <location>
        <begin position="35"/>
        <end position="198"/>
    </location>
</feature>
<dbReference type="GO" id="GO:0005737">
    <property type="term" value="C:cytoplasm"/>
    <property type="evidence" value="ECO:0007669"/>
    <property type="project" value="TreeGrafter"/>
</dbReference>
<dbReference type="AlphaFoldDB" id="A0A9P9EKV0"/>
<dbReference type="PANTHER" id="PTHR10908:SF0">
    <property type="entry name" value="SEROTONIN N-ACETYLTRANSFERASE"/>
    <property type="match status" value="1"/>
</dbReference>
<organism evidence="4 5">
    <name type="scientific">Dactylonectria estremocensis</name>
    <dbReference type="NCBI Taxonomy" id="1079267"/>
    <lineage>
        <taxon>Eukaryota</taxon>
        <taxon>Fungi</taxon>
        <taxon>Dikarya</taxon>
        <taxon>Ascomycota</taxon>
        <taxon>Pezizomycotina</taxon>
        <taxon>Sordariomycetes</taxon>
        <taxon>Hypocreomycetidae</taxon>
        <taxon>Hypocreales</taxon>
        <taxon>Nectriaceae</taxon>
        <taxon>Dactylonectria</taxon>
    </lineage>
</organism>
<evidence type="ECO:0000256" key="2">
    <source>
        <dbReference type="ARBA" id="ARBA00023315"/>
    </source>
</evidence>
<keyword evidence="5" id="KW-1185">Reference proteome</keyword>
<dbReference type="OrthoDB" id="30840at2759"/>
<dbReference type="PROSITE" id="PS51186">
    <property type="entry name" value="GNAT"/>
    <property type="match status" value="1"/>
</dbReference>
<reference evidence="4" key="1">
    <citation type="journal article" date="2021" name="Nat. Commun.">
        <title>Genetic determinants of endophytism in the Arabidopsis root mycobiome.</title>
        <authorList>
            <person name="Mesny F."/>
            <person name="Miyauchi S."/>
            <person name="Thiergart T."/>
            <person name="Pickel B."/>
            <person name="Atanasova L."/>
            <person name="Karlsson M."/>
            <person name="Huettel B."/>
            <person name="Barry K.W."/>
            <person name="Haridas S."/>
            <person name="Chen C."/>
            <person name="Bauer D."/>
            <person name="Andreopoulos W."/>
            <person name="Pangilinan J."/>
            <person name="LaButti K."/>
            <person name="Riley R."/>
            <person name="Lipzen A."/>
            <person name="Clum A."/>
            <person name="Drula E."/>
            <person name="Henrissat B."/>
            <person name="Kohler A."/>
            <person name="Grigoriev I.V."/>
            <person name="Martin F.M."/>
            <person name="Hacquard S."/>
        </authorList>
    </citation>
    <scope>NUCLEOTIDE SEQUENCE</scope>
    <source>
        <strain evidence="4">MPI-CAGE-AT-0021</strain>
    </source>
</reference>